<name>A0AAN7U7D6_9MYCE</name>
<dbReference type="EMBL" id="JAVFKY010000001">
    <property type="protein sequence ID" value="KAK5583838.1"/>
    <property type="molecule type" value="Genomic_DNA"/>
</dbReference>
<dbReference type="SUPFAM" id="SSF55729">
    <property type="entry name" value="Acyl-CoA N-acyltransferases (Nat)"/>
    <property type="match status" value="1"/>
</dbReference>
<dbReference type="InterPro" id="IPR000182">
    <property type="entry name" value="GNAT_dom"/>
</dbReference>
<dbReference type="GO" id="GO:0016747">
    <property type="term" value="F:acyltransferase activity, transferring groups other than amino-acyl groups"/>
    <property type="evidence" value="ECO:0007669"/>
    <property type="project" value="InterPro"/>
</dbReference>
<protein>
    <recommendedName>
        <fullName evidence="1">N-acetyltransferase domain-containing protein</fullName>
    </recommendedName>
</protein>
<dbReference type="PROSITE" id="PS51186">
    <property type="entry name" value="GNAT"/>
    <property type="match status" value="1"/>
</dbReference>
<feature type="domain" description="N-acetyltransferase" evidence="1">
    <location>
        <begin position="9"/>
        <end position="175"/>
    </location>
</feature>
<dbReference type="InterPro" id="IPR051531">
    <property type="entry name" value="N-acetyltransferase"/>
</dbReference>
<accession>A0AAN7U7D6</accession>
<evidence type="ECO:0000313" key="2">
    <source>
        <dbReference type="EMBL" id="KAK5583838.1"/>
    </source>
</evidence>
<evidence type="ECO:0000313" key="3">
    <source>
        <dbReference type="Proteomes" id="UP001344447"/>
    </source>
</evidence>
<evidence type="ECO:0000259" key="1">
    <source>
        <dbReference type="PROSITE" id="PS51186"/>
    </source>
</evidence>
<dbReference type="InterPro" id="IPR016181">
    <property type="entry name" value="Acyl_CoA_acyltransferase"/>
</dbReference>
<gene>
    <name evidence="2" type="ORF">RB653_005440</name>
</gene>
<dbReference type="Proteomes" id="UP001344447">
    <property type="component" value="Unassembled WGS sequence"/>
</dbReference>
<reference evidence="2 3" key="1">
    <citation type="submission" date="2023-11" db="EMBL/GenBank/DDBJ databases">
        <title>Dfirmibasis_genome.</title>
        <authorList>
            <person name="Edelbroek B."/>
            <person name="Kjellin J."/>
            <person name="Jerlstrom-Hultqvist J."/>
            <person name="Soderbom F."/>
        </authorList>
    </citation>
    <scope>NUCLEOTIDE SEQUENCE [LARGE SCALE GENOMIC DNA]</scope>
    <source>
        <strain evidence="2 3">TNS-C-14</strain>
    </source>
</reference>
<proteinExistence type="predicted"/>
<dbReference type="Gene3D" id="3.40.630.30">
    <property type="match status" value="1"/>
</dbReference>
<dbReference type="AlphaFoldDB" id="A0AAN7U7D6"/>
<sequence length="179" mass="21368">MKRIETERLFIRDMKLDDKNDIFEYRSDVETNKYQSWIPKTLEDVEVFIKNNPNEFNKPDTWYQLLIICKESNCIVGDLGIHFIGLNNNMQVEIGITLNKKYQKRGYANESLSGLFEFLFKTLKKHRITASIDPNNINSIKLFEQLHFRKEAHFIKSLLINNKWVDDIVYALLFEDWLK</sequence>
<comment type="caution">
    <text evidence="2">The sequence shown here is derived from an EMBL/GenBank/DDBJ whole genome shotgun (WGS) entry which is preliminary data.</text>
</comment>
<dbReference type="PANTHER" id="PTHR43792:SF1">
    <property type="entry name" value="N-ACETYLTRANSFERASE DOMAIN-CONTAINING PROTEIN"/>
    <property type="match status" value="1"/>
</dbReference>
<keyword evidence="3" id="KW-1185">Reference proteome</keyword>
<dbReference type="PANTHER" id="PTHR43792">
    <property type="entry name" value="GNAT FAMILY, PUTATIVE (AFU_ORTHOLOGUE AFUA_3G00765)-RELATED-RELATED"/>
    <property type="match status" value="1"/>
</dbReference>
<organism evidence="2 3">
    <name type="scientific">Dictyostelium firmibasis</name>
    <dbReference type="NCBI Taxonomy" id="79012"/>
    <lineage>
        <taxon>Eukaryota</taxon>
        <taxon>Amoebozoa</taxon>
        <taxon>Evosea</taxon>
        <taxon>Eumycetozoa</taxon>
        <taxon>Dictyostelia</taxon>
        <taxon>Dictyosteliales</taxon>
        <taxon>Dictyosteliaceae</taxon>
        <taxon>Dictyostelium</taxon>
    </lineage>
</organism>
<dbReference type="Pfam" id="PF13302">
    <property type="entry name" value="Acetyltransf_3"/>
    <property type="match status" value="1"/>
</dbReference>